<feature type="domain" description="GYF" evidence="2">
    <location>
        <begin position="127"/>
        <end position="181"/>
    </location>
</feature>
<organism evidence="3 4">
    <name type="scientific">Molorchus minor</name>
    <dbReference type="NCBI Taxonomy" id="1323400"/>
    <lineage>
        <taxon>Eukaryota</taxon>
        <taxon>Metazoa</taxon>
        <taxon>Ecdysozoa</taxon>
        <taxon>Arthropoda</taxon>
        <taxon>Hexapoda</taxon>
        <taxon>Insecta</taxon>
        <taxon>Pterygota</taxon>
        <taxon>Neoptera</taxon>
        <taxon>Endopterygota</taxon>
        <taxon>Coleoptera</taxon>
        <taxon>Polyphaga</taxon>
        <taxon>Cucujiformia</taxon>
        <taxon>Chrysomeloidea</taxon>
        <taxon>Cerambycidae</taxon>
        <taxon>Lamiinae</taxon>
        <taxon>Monochamini</taxon>
        <taxon>Molorchus</taxon>
    </lineage>
</organism>
<name>A0ABQ9K4V7_9CUCU</name>
<evidence type="ECO:0000259" key="2">
    <source>
        <dbReference type="PROSITE" id="PS50829"/>
    </source>
</evidence>
<dbReference type="Gene3D" id="3.30.1490.40">
    <property type="match status" value="1"/>
</dbReference>
<evidence type="ECO:0000313" key="4">
    <source>
        <dbReference type="Proteomes" id="UP001162164"/>
    </source>
</evidence>
<evidence type="ECO:0000313" key="3">
    <source>
        <dbReference type="EMBL" id="KAJ8984638.1"/>
    </source>
</evidence>
<dbReference type="PANTHER" id="PTHR13138">
    <property type="entry name" value="PROTEIN LIN1"/>
    <property type="match status" value="1"/>
</dbReference>
<sequence length="214" mass="25018">MLEYMNPRETVNKALKRLAGDDMKLSSVERLKRKKAGTLNTNEGVTKLTELANQILTKLGNMDVYQETYEQIKGKVDNKENKNKMITKEAELDMYADDFGDKEKGKIQTGSQSNIEEGKEKRETHTVITWEFKWKIEDEEIQGPYSTNQMIKWSKEDYFKGGVMIYLLKIVRVEEKRQPFCRSPPWQAVNTDLTVTEDRIVYSVQWSSHTRNHI</sequence>
<keyword evidence="1" id="KW-0175">Coiled coil</keyword>
<dbReference type="Pfam" id="PF02213">
    <property type="entry name" value="GYF"/>
    <property type="match status" value="1"/>
</dbReference>
<accession>A0ABQ9K4V7</accession>
<dbReference type="PANTHER" id="PTHR13138:SF3">
    <property type="entry name" value="CD2 ANTIGEN CYTOPLASMIC TAIL-BINDING PROTEIN 2"/>
    <property type="match status" value="1"/>
</dbReference>
<dbReference type="InterPro" id="IPR039905">
    <property type="entry name" value="CD2BP2/Lin1"/>
</dbReference>
<feature type="coiled-coil region" evidence="1">
    <location>
        <begin position="62"/>
        <end position="89"/>
    </location>
</feature>
<dbReference type="EMBL" id="JAPWTJ010000030">
    <property type="protein sequence ID" value="KAJ8984638.1"/>
    <property type="molecule type" value="Genomic_DNA"/>
</dbReference>
<reference evidence="3" key="1">
    <citation type="journal article" date="2023" name="Insect Mol. Biol.">
        <title>Genome sequencing provides insights into the evolution of gene families encoding plant cell wall-degrading enzymes in longhorned beetles.</title>
        <authorList>
            <person name="Shin N.R."/>
            <person name="Okamura Y."/>
            <person name="Kirsch R."/>
            <person name="Pauchet Y."/>
        </authorList>
    </citation>
    <scope>NUCLEOTIDE SEQUENCE</scope>
    <source>
        <strain evidence="3">MMC_N1</strain>
    </source>
</reference>
<dbReference type="PROSITE" id="PS50829">
    <property type="entry name" value="GYF"/>
    <property type="match status" value="1"/>
</dbReference>
<protein>
    <recommendedName>
        <fullName evidence="2">GYF domain-containing protein</fullName>
    </recommendedName>
</protein>
<dbReference type="Proteomes" id="UP001162164">
    <property type="component" value="Unassembled WGS sequence"/>
</dbReference>
<evidence type="ECO:0000256" key="1">
    <source>
        <dbReference type="SAM" id="Coils"/>
    </source>
</evidence>
<dbReference type="InterPro" id="IPR003169">
    <property type="entry name" value="GYF"/>
</dbReference>
<dbReference type="SMART" id="SM00444">
    <property type="entry name" value="GYF"/>
    <property type="match status" value="1"/>
</dbReference>
<proteinExistence type="predicted"/>
<gene>
    <name evidence="3" type="ORF">NQ317_009866</name>
</gene>
<dbReference type="InterPro" id="IPR035445">
    <property type="entry name" value="GYF-like_dom_sf"/>
</dbReference>
<dbReference type="SUPFAM" id="SSF55277">
    <property type="entry name" value="GYF domain"/>
    <property type="match status" value="1"/>
</dbReference>
<keyword evidence="4" id="KW-1185">Reference proteome</keyword>
<comment type="caution">
    <text evidence="3">The sequence shown here is derived from an EMBL/GenBank/DDBJ whole genome shotgun (WGS) entry which is preliminary data.</text>
</comment>